<gene>
    <name evidence="2" type="ORF">C7C45_26450</name>
</gene>
<dbReference type="InterPro" id="IPR001763">
    <property type="entry name" value="Rhodanese-like_dom"/>
</dbReference>
<accession>A0A318NGN2</accession>
<keyword evidence="2" id="KW-0808">Transferase</keyword>
<dbReference type="GO" id="GO:0016740">
    <property type="term" value="F:transferase activity"/>
    <property type="evidence" value="ECO:0007669"/>
    <property type="project" value="UniProtKB-KW"/>
</dbReference>
<dbReference type="InterPro" id="IPR036873">
    <property type="entry name" value="Rhodanese-like_dom_sf"/>
</dbReference>
<dbReference type="Gene3D" id="3.40.250.10">
    <property type="entry name" value="Rhodanese-like domain"/>
    <property type="match status" value="1"/>
</dbReference>
<organism evidence="2 3">
    <name type="scientific">Micromonospora arborensis</name>
    <dbReference type="NCBI Taxonomy" id="2116518"/>
    <lineage>
        <taxon>Bacteria</taxon>
        <taxon>Bacillati</taxon>
        <taxon>Actinomycetota</taxon>
        <taxon>Actinomycetes</taxon>
        <taxon>Micromonosporales</taxon>
        <taxon>Micromonosporaceae</taxon>
        <taxon>Micromonospora</taxon>
    </lineage>
</organism>
<dbReference type="AlphaFoldDB" id="A0A318NGN2"/>
<feature type="domain" description="Rhodanese" evidence="1">
    <location>
        <begin position="28"/>
        <end position="124"/>
    </location>
</feature>
<evidence type="ECO:0000313" key="3">
    <source>
        <dbReference type="Proteomes" id="UP000248333"/>
    </source>
</evidence>
<dbReference type="SMART" id="SM00450">
    <property type="entry name" value="RHOD"/>
    <property type="match status" value="1"/>
</dbReference>
<evidence type="ECO:0000259" key="1">
    <source>
        <dbReference type="PROSITE" id="PS50206"/>
    </source>
</evidence>
<evidence type="ECO:0000313" key="2">
    <source>
        <dbReference type="EMBL" id="PYC66036.1"/>
    </source>
</evidence>
<comment type="caution">
    <text evidence="2">The sequence shown here is derived from an EMBL/GenBank/DDBJ whole genome shotgun (WGS) entry which is preliminary data.</text>
</comment>
<reference evidence="2 3" key="1">
    <citation type="submission" date="2018-03" db="EMBL/GenBank/DDBJ databases">
        <title>Bioinformatic expansion and discovery of thiopeptide antibiotics.</title>
        <authorList>
            <person name="Schwalen C.J."/>
            <person name="Hudson G.A."/>
            <person name="Mitchell D.A."/>
        </authorList>
    </citation>
    <scope>NUCLEOTIDE SEQUENCE [LARGE SCALE GENOMIC DNA]</scope>
    <source>
        <strain evidence="2 3">NRRL 8041</strain>
    </source>
</reference>
<protein>
    <submittedName>
        <fullName evidence="2">Sulfurtransferase</fullName>
    </submittedName>
</protein>
<name>A0A318NGN2_9ACTN</name>
<proteinExistence type="predicted"/>
<dbReference type="RefSeq" id="WP_110566443.1">
    <property type="nucleotide sequence ID" value="NZ_PYBV01000037.1"/>
</dbReference>
<sequence>MSPGIDALLEQARAGLHRLTPQQTVEAVRGGALLVDTRTEPQRREQGDLPGAVVIDRTVLEWRLDPASAWRIPEATGYDREIVLVCRQGYSSSLAAASLQTLGLRRATDMIGGVDAWLAAGLPT</sequence>
<dbReference type="EMBL" id="PYBV01000037">
    <property type="protein sequence ID" value="PYC66036.1"/>
    <property type="molecule type" value="Genomic_DNA"/>
</dbReference>
<feature type="non-terminal residue" evidence="2">
    <location>
        <position position="124"/>
    </location>
</feature>
<dbReference type="PROSITE" id="PS50206">
    <property type="entry name" value="RHODANESE_3"/>
    <property type="match status" value="1"/>
</dbReference>
<keyword evidence="3" id="KW-1185">Reference proteome</keyword>
<dbReference type="Proteomes" id="UP000248333">
    <property type="component" value="Unassembled WGS sequence"/>
</dbReference>
<dbReference type="OrthoDB" id="4828183at2"/>
<dbReference type="SUPFAM" id="SSF52821">
    <property type="entry name" value="Rhodanese/Cell cycle control phosphatase"/>
    <property type="match status" value="1"/>
</dbReference>
<dbReference type="Pfam" id="PF00581">
    <property type="entry name" value="Rhodanese"/>
    <property type="match status" value="1"/>
</dbReference>